<dbReference type="Proteomes" id="UP001431209">
    <property type="component" value="Unassembled WGS sequence"/>
</dbReference>
<reference evidence="1 2" key="1">
    <citation type="submission" date="2024-03" db="EMBL/GenBank/DDBJ databases">
        <title>The Acrasis kona genome and developmental transcriptomes reveal deep origins of eukaryotic multicellular pathways.</title>
        <authorList>
            <person name="Sheikh S."/>
            <person name="Fu C.-J."/>
            <person name="Brown M.W."/>
            <person name="Baldauf S.L."/>
        </authorList>
    </citation>
    <scope>NUCLEOTIDE SEQUENCE [LARGE SCALE GENOMIC DNA]</scope>
    <source>
        <strain evidence="1 2">ATCC MYA-3509</strain>
    </source>
</reference>
<keyword evidence="2" id="KW-1185">Reference proteome</keyword>
<gene>
    <name evidence="1" type="ORF">AKO1_004998</name>
</gene>
<proteinExistence type="predicted"/>
<dbReference type="EMBL" id="JAOPGA020001036">
    <property type="protein sequence ID" value="KAL0484349.1"/>
    <property type="molecule type" value="Genomic_DNA"/>
</dbReference>
<name>A0AAW2Z621_9EUKA</name>
<sequence>MEQQEEELLFALKDFKFGSTNKPRTGKEIISWCSGFLDCDRGHAANVINRVQSHMKQFVSTRKGSVLVRDSDFSSYNINARKRVIILGADEVAVSTAEHLESKFDVVIITDELYGKSTSNALKILEQTRIVTNVTVQHVSTNRLFFEKTSMDSLDSMSFDYLVVCPSVFSQQTSFKTNSSAALLRPRRASHSYIKDIFHTFLPCSLHYKTQSIQTNRHFQISSNASCTEFFSNILVFSPECVIQDKMTSQGRHLGRIINSVDKNHDLPEFLCLPFCPIESKSLKKAGAHVEDFLVLLASKCR</sequence>
<protein>
    <submittedName>
        <fullName evidence="1">Pgm</fullName>
    </submittedName>
</protein>
<comment type="caution">
    <text evidence="1">The sequence shown here is derived from an EMBL/GenBank/DDBJ whole genome shotgun (WGS) entry which is preliminary data.</text>
</comment>
<accession>A0AAW2Z621</accession>
<dbReference type="AlphaFoldDB" id="A0AAW2Z621"/>
<evidence type="ECO:0000313" key="1">
    <source>
        <dbReference type="EMBL" id="KAL0484349.1"/>
    </source>
</evidence>
<organism evidence="1 2">
    <name type="scientific">Acrasis kona</name>
    <dbReference type="NCBI Taxonomy" id="1008807"/>
    <lineage>
        <taxon>Eukaryota</taxon>
        <taxon>Discoba</taxon>
        <taxon>Heterolobosea</taxon>
        <taxon>Tetramitia</taxon>
        <taxon>Eutetramitia</taxon>
        <taxon>Acrasidae</taxon>
        <taxon>Acrasis</taxon>
    </lineage>
</organism>
<evidence type="ECO:0000313" key="2">
    <source>
        <dbReference type="Proteomes" id="UP001431209"/>
    </source>
</evidence>